<dbReference type="InterPro" id="IPR003148">
    <property type="entry name" value="RCK_N"/>
</dbReference>
<evidence type="ECO:0000256" key="1">
    <source>
        <dbReference type="ARBA" id="ARBA00003660"/>
    </source>
</evidence>
<dbReference type="InterPro" id="IPR006037">
    <property type="entry name" value="RCK_C"/>
</dbReference>
<dbReference type="InterPro" id="IPR036721">
    <property type="entry name" value="RCK_C_sf"/>
</dbReference>
<dbReference type="Gene3D" id="3.30.70.1450">
    <property type="entry name" value="Regulator of K+ conductance, C-terminal domain"/>
    <property type="match status" value="1"/>
</dbReference>
<feature type="domain" description="RCK N-terminal" evidence="7">
    <location>
        <begin position="1"/>
        <end position="122"/>
    </location>
</feature>
<dbReference type="PROSITE" id="PS51201">
    <property type="entry name" value="RCK_N"/>
    <property type="match status" value="1"/>
</dbReference>
<comment type="function">
    <text evidence="1">Part of a potassium transport system.</text>
</comment>
<keyword evidence="2" id="KW-0813">Transport</keyword>
<dbReference type="InterPro" id="IPR050721">
    <property type="entry name" value="Trk_Ktr_HKT_K-transport"/>
</dbReference>
<dbReference type="Pfam" id="PF02254">
    <property type="entry name" value="TrkA_N"/>
    <property type="match status" value="1"/>
</dbReference>
<dbReference type="PATRIC" id="fig|1227457.3.peg.659"/>
<dbReference type="SUPFAM" id="SSF116726">
    <property type="entry name" value="TrkA C-terminal domain-like"/>
    <property type="match status" value="1"/>
</dbReference>
<dbReference type="AlphaFoldDB" id="M0NDZ4"/>
<evidence type="ECO:0000256" key="6">
    <source>
        <dbReference type="ARBA" id="ARBA00023065"/>
    </source>
</evidence>
<proteinExistence type="predicted"/>
<dbReference type="InterPro" id="IPR036291">
    <property type="entry name" value="NAD(P)-bd_dom_sf"/>
</dbReference>
<dbReference type="PRINTS" id="PR00335">
    <property type="entry name" value="KUPTAKETRKA"/>
</dbReference>
<dbReference type="Pfam" id="PF02080">
    <property type="entry name" value="TrkA_C"/>
    <property type="match status" value="1"/>
</dbReference>
<evidence type="ECO:0000313" key="10">
    <source>
        <dbReference type="Proteomes" id="UP000011680"/>
    </source>
</evidence>
<evidence type="ECO:0000256" key="2">
    <source>
        <dbReference type="ARBA" id="ARBA00022448"/>
    </source>
</evidence>
<dbReference type="GO" id="GO:0015079">
    <property type="term" value="F:potassium ion transmembrane transporter activity"/>
    <property type="evidence" value="ECO:0007669"/>
    <property type="project" value="InterPro"/>
</dbReference>
<comment type="caution">
    <text evidence="9">The sequence shown here is derived from an EMBL/GenBank/DDBJ whole genome shotgun (WGS) entry which is preliminary data.</text>
</comment>
<dbReference type="PANTHER" id="PTHR43833">
    <property type="entry name" value="POTASSIUM CHANNEL PROTEIN 2-RELATED-RELATED"/>
    <property type="match status" value="1"/>
</dbReference>
<keyword evidence="6" id="KW-0406">Ion transport</keyword>
<dbReference type="eggNOG" id="arCOG01957">
    <property type="taxonomic scope" value="Archaea"/>
</dbReference>
<evidence type="ECO:0000256" key="5">
    <source>
        <dbReference type="ARBA" id="ARBA00023027"/>
    </source>
</evidence>
<organism evidence="9 10">
    <name type="scientific">Halococcus thailandensis JCM 13552</name>
    <dbReference type="NCBI Taxonomy" id="1227457"/>
    <lineage>
        <taxon>Archaea</taxon>
        <taxon>Methanobacteriati</taxon>
        <taxon>Methanobacteriota</taxon>
        <taxon>Stenosarchaea group</taxon>
        <taxon>Halobacteria</taxon>
        <taxon>Halobacteriales</taxon>
        <taxon>Halococcaceae</taxon>
        <taxon>Halococcus</taxon>
    </lineage>
</organism>
<feature type="domain" description="RCK C-terminal" evidence="8">
    <location>
        <begin position="136"/>
        <end position="219"/>
    </location>
</feature>
<dbReference type="SUPFAM" id="SSF51735">
    <property type="entry name" value="NAD(P)-binding Rossmann-fold domains"/>
    <property type="match status" value="1"/>
</dbReference>
<dbReference type="STRING" id="1227457.C451_03679"/>
<name>M0NDZ4_9EURY</name>
<evidence type="ECO:0000256" key="3">
    <source>
        <dbReference type="ARBA" id="ARBA00022538"/>
    </source>
</evidence>
<gene>
    <name evidence="9" type="ORF">C451_03679</name>
</gene>
<keyword evidence="3" id="KW-0633">Potassium transport</keyword>
<keyword evidence="5" id="KW-0520">NAD</keyword>
<accession>M0NDZ4</accession>
<dbReference type="InterPro" id="IPR006036">
    <property type="entry name" value="K_uptake_TrkA"/>
</dbReference>
<dbReference type="GO" id="GO:0005886">
    <property type="term" value="C:plasma membrane"/>
    <property type="evidence" value="ECO:0007669"/>
    <property type="project" value="InterPro"/>
</dbReference>
<dbReference type="EMBL" id="AOMF01000088">
    <property type="protein sequence ID" value="EMA56202.1"/>
    <property type="molecule type" value="Genomic_DNA"/>
</dbReference>
<sequence length="220" mass="23739">MMRVLIVGGGKVGRDLATRLDARGENVVIIEKDESIAETNRDAGFTIHIGDGTDSDVLRTAGAENALRVVATTGNDSVNLLVAQLAATTFNIKQVISRVNHPKNTDAFEELDVKTISSTNAISWAIDNQIERPALWNWMTELGQSGDVQEFEVTAEAVAGRTIADLATVIPEGCLIALVSRDGENMVPDGDFELQQGDRITLVGQNEVVQDALARFHPDD</sequence>
<reference evidence="9 10" key="1">
    <citation type="journal article" date="2014" name="PLoS Genet.">
        <title>Phylogenetically driven sequencing of extremely halophilic archaea reveals strategies for static and dynamic osmo-response.</title>
        <authorList>
            <person name="Becker E.A."/>
            <person name="Seitzer P.M."/>
            <person name="Tritt A."/>
            <person name="Larsen D."/>
            <person name="Krusor M."/>
            <person name="Yao A.I."/>
            <person name="Wu D."/>
            <person name="Madern D."/>
            <person name="Eisen J.A."/>
            <person name="Darling A.E."/>
            <person name="Facciotti M.T."/>
        </authorList>
    </citation>
    <scope>NUCLEOTIDE SEQUENCE [LARGE SCALE GENOMIC DNA]</scope>
    <source>
        <strain evidence="9 10">JCM 13552</strain>
    </source>
</reference>
<protein>
    <submittedName>
        <fullName evidence="9">TrkA-N domain family protein</fullName>
    </submittedName>
</protein>
<dbReference type="PANTHER" id="PTHR43833:SF5">
    <property type="entry name" value="TRK SYSTEM POTASSIUM UPTAKE PROTEIN TRKA"/>
    <property type="match status" value="1"/>
</dbReference>
<evidence type="ECO:0000259" key="7">
    <source>
        <dbReference type="PROSITE" id="PS51201"/>
    </source>
</evidence>
<evidence type="ECO:0000259" key="8">
    <source>
        <dbReference type="PROSITE" id="PS51202"/>
    </source>
</evidence>
<dbReference type="Proteomes" id="UP000011680">
    <property type="component" value="Unassembled WGS sequence"/>
</dbReference>
<dbReference type="PROSITE" id="PS51202">
    <property type="entry name" value="RCK_C"/>
    <property type="match status" value="1"/>
</dbReference>
<keyword evidence="10" id="KW-1185">Reference proteome</keyword>
<evidence type="ECO:0000313" key="9">
    <source>
        <dbReference type="EMBL" id="EMA56202.1"/>
    </source>
</evidence>
<dbReference type="Gene3D" id="3.40.50.720">
    <property type="entry name" value="NAD(P)-binding Rossmann-like Domain"/>
    <property type="match status" value="1"/>
</dbReference>
<keyword evidence="4" id="KW-0630">Potassium</keyword>
<evidence type="ECO:0000256" key="4">
    <source>
        <dbReference type="ARBA" id="ARBA00022958"/>
    </source>
</evidence>